<keyword evidence="1" id="KW-0496">Mitochondrion</keyword>
<geneLocation type="mitochondrion" evidence="1"/>
<dbReference type="EMBL" id="KY774314">
    <property type="protein sequence ID" value="ART31331.1"/>
    <property type="molecule type" value="Genomic_DNA"/>
</dbReference>
<accession>A0A1Y0B1R8</accession>
<gene>
    <name evidence="1" type="ORF">AEK19_MT1112</name>
</gene>
<dbReference type="AlphaFoldDB" id="A0A1Y0B1R8"/>
<proteinExistence type="predicted"/>
<organism evidence="1">
    <name type="scientific">Utricularia reniformis</name>
    <dbReference type="NCBI Taxonomy" id="192314"/>
    <lineage>
        <taxon>Eukaryota</taxon>
        <taxon>Viridiplantae</taxon>
        <taxon>Streptophyta</taxon>
        <taxon>Embryophyta</taxon>
        <taxon>Tracheophyta</taxon>
        <taxon>Spermatophyta</taxon>
        <taxon>Magnoliopsida</taxon>
        <taxon>eudicotyledons</taxon>
        <taxon>Gunneridae</taxon>
        <taxon>Pentapetalae</taxon>
        <taxon>asterids</taxon>
        <taxon>lamiids</taxon>
        <taxon>Lamiales</taxon>
        <taxon>Lentibulariaceae</taxon>
        <taxon>Utricularia</taxon>
    </lineage>
</organism>
<sequence length="54" mass="6223">MLLLSSVLYFSSSSYVTLLKVGEEITVTHSKPVNNDMELHSIFFPAFLLFFDFF</sequence>
<name>A0A1Y0B1R8_9LAMI</name>
<evidence type="ECO:0000313" key="1">
    <source>
        <dbReference type="EMBL" id="ART31331.1"/>
    </source>
</evidence>
<protein>
    <submittedName>
        <fullName evidence="1">Uncharacterized protein</fullName>
    </submittedName>
</protein>
<reference evidence="1" key="1">
    <citation type="submission" date="2017-03" db="EMBL/GenBank/DDBJ databases">
        <title>The mitochondrial genome of the carnivorous plant Utricularia reniformis (Lentibulariaceae): structure, comparative analysis and evolutionary landmarks.</title>
        <authorList>
            <person name="Silva S.R."/>
            <person name="Alvarenga D.O."/>
            <person name="Michael T.P."/>
            <person name="Miranda V.F.O."/>
            <person name="Varani A.M."/>
        </authorList>
    </citation>
    <scope>NUCLEOTIDE SEQUENCE</scope>
</reference>